<dbReference type="Gene3D" id="3.90.226.10">
    <property type="entry name" value="2-enoyl-CoA Hydratase, Chain A, domain 1"/>
    <property type="match status" value="1"/>
</dbReference>
<evidence type="ECO:0000256" key="2">
    <source>
        <dbReference type="RuleBase" id="RU003707"/>
    </source>
</evidence>
<dbReference type="InterPro" id="IPR001753">
    <property type="entry name" value="Enoyl-CoA_hydra/iso"/>
</dbReference>
<dbReference type="Proteomes" id="UP000520156">
    <property type="component" value="Unassembled WGS sequence"/>
</dbReference>
<dbReference type="PANTHER" id="PTHR42964">
    <property type="entry name" value="ENOYL-COA HYDRATASE"/>
    <property type="match status" value="1"/>
</dbReference>
<dbReference type="InterPro" id="IPR014748">
    <property type="entry name" value="Enoyl-CoA_hydra_C"/>
</dbReference>
<evidence type="ECO:0000256" key="1">
    <source>
        <dbReference type="ARBA" id="ARBA00005254"/>
    </source>
</evidence>
<dbReference type="EMBL" id="JACLAU010000008">
    <property type="protein sequence ID" value="MBC2651667.1"/>
    <property type="molecule type" value="Genomic_DNA"/>
</dbReference>
<dbReference type="AlphaFoldDB" id="A0A7X1KC23"/>
<dbReference type="PROSITE" id="PS00166">
    <property type="entry name" value="ENOYL_COA_HYDRATASE"/>
    <property type="match status" value="1"/>
</dbReference>
<dbReference type="InterPro" id="IPR029045">
    <property type="entry name" value="ClpP/crotonase-like_dom_sf"/>
</dbReference>
<dbReference type="Pfam" id="PF00378">
    <property type="entry name" value="ECH_1"/>
    <property type="match status" value="1"/>
</dbReference>
<comment type="similarity">
    <text evidence="1 2">Belongs to the enoyl-CoA hydratase/isomerase family.</text>
</comment>
<accession>A0A7X1KC23</accession>
<protein>
    <submittedName>
        <fullName evidence="3">Enoyl-CoA hydratase/isomerase family protein</fullName>
    </submittedName>
</protein>
<sequence>MIASQHDAGANLRLERNGPIARLRIDRADKRNAFTQAMWQALPDLIAAADADPAVRVLVIEAAAGGLFCAGADIAEMMAHRDDPAWLAANQAAINRAQWTLARTQRPTVAFIDGDCIGGGCGIALACDIRLATSRARLGITPAKLGIVYPLHDVRLLIDLVGPGQARRLLYTGALIDAAEALRIGLVEALADCPDPLLDAIAANAPSSVTALKGFTRRVLDGQVEDDAETLRIFAEAFSGADFREGAAAFLAKRRPQFGPA</sequence>
<comment type="caution">
    <text evidence="3">The sequence shown here is derived from an EMBL/GenBank/DDBJ whole genome shotgun (WGS) entry which is preliminary data.</text>
</comment>
<dbReference type="InterPro" id="IPR018376">
    <property type="entry name" value="Enoyl-CoA_hyd/isom_CS"/>
</dbReference>
<name>A0A7X1KC23_9SPHN</name>
<dbReference type="Gene3D" id="1.10.12.10">
    <property type="entry name" value="Lyase 2-enoyl-coa Hydratase, Chain A, domain 2"/>
    <property type="match status" value="1"/>
</dbReference>
<proteinExistence type="inferred from homology"/>
<dbReference type="CDD" id="cd06558">
    <property type="entry name" value="crotonase-like"/>
    <property type="match status" value="1"/>
</dbReference>
<dbReference type="GO" id="GO:0016853">
    <property type="term" value="F:isomerase activity"/>
    <property type="evidence" value="ECO:0007669"/>
    <property type="project" value="UniProtKB-KW"/>
</dbReference>
<evidence type="ECO:0000313" key="4">
    <source>
        <dbReference type="Proteomes" id="UP000520156"/>
    </source>
</evidence>
<dbReference type="PANTHER" id="PTHR42964:SF1">
    <property type="entry name" value="POLYKETIDE BIOSYNTHESIS ENOYL-COA HYDRATASE PKSH-RELATED"/>
    <property type="match status" value="1"/>
</dbReference>
<keyword evidence="4" id="KW-1185">Reference proteome</keyword>
<dbReference type="InterPro" id="IPR051683">
    <property type="entry name" value="Enoyl-CoA_Hydratase/Isomerase"/>
</dbReference>
<organism evidence="3 4">
    <name type="scientific">Novosphingobium aerophilum</name>
    <dbReference type="NCBI Taxonomy" id="2839843"/>
    <lineage>
        <taxon>Bacteria</taxon>
        <taxon>Pseudomonadati</taxon>
        <taxon>Pseudomonadota</taxon>
        <taxon>Alphaproteobacteria</taxon>
        <taxon>Sphingomonadales</taxon>
        <taxon>Sphingomonadaceae</taxon>
        <taxon>Novosphingobium</taxon>
    </lineage>
</organism>
<evidence type="ECO:0000313" key="3">
    <source>
        <dbReference type="EMBL" id="MBC2651667.1"/>
    </source>
</evidence>
<dbReference type="SUPFAM" id="SSF52096">
    <property type="entry name" value="ClpP/crotonase"/>
    <property type="match status" value="1"/>
</dbReference>
<keyword evidence="3" id="KW-0413">Isomerase</keyword>
<reference evidence="3 4" key="1">
    <citation type="submission" date="2020-08" db="EMBL/GenBank/DDBJ databases">
        <title>The genome sequence of Novosphingobium flavum 4Y4.</title>
        <authorList>
            <person name="Liu Y."/>
        </authorList>
    </citation>
    <scope>NUCLEOTIDE SEQUENCE [LARGE SCALE GENOMIC DNA]</scope>
    <source>
        <strain evidence="3 4">4Y4</strain>
    </source>
</reference>
<gene>
    <name evidence="3" type="ORF">H7F49_08115</name>
</gene>